<dbReference type="Proteomes" id="UP000199559">
    <property type="component" value="Unassembled WGS sequence"/>
</dbReference>
<feature type="region of interest" description="Disordered" evidence="1">
    <location>
        <begin position="86"/>
        <end position="117"/>
    </location>
</feature>
<name>A0A1I3LNT5_9FLAO</name>
<evidence type="ECO:0000256" key="1">
    <source>
        <dbReference type="SAM" id="MobiDB-lite"/>
    </source>
</evidence>
<dbReference type="RefSeq" id="WP_090838263.1">
    <property type="nucleotide sequence ID" value="NZ_FORM01000002.1"/>
</dbReference>
<feature type="compositionally biased region" description="Polar residues" evidence="1">
    <location>
        <begin position="101"/>
        <end position="117"/>
    </location>
</feature>
<dbReference type="STRING" id="1144750.SAMN05443431_102504"/>
<keyword evidence="3" id="KW-1185">Reference proteome</keyword>
<accession>A0A1I3LNT5</accession>
<evidence type="ECO:0000313" key="3">
    <source>
        <dbReference type="Proteomes" id="UP000199559"/>
    </source>
</evidence>
<protein>
    <submittedName>
        <fullName evidence="2">TonB family C-terminal domain-containing protein</fullName>
    </submittedName>
</protein>
<proteinExistence type="predicted"/>
<reference evidence="3" key="1">
    <citation type="submission" date="2016-10" db="EMBL/GenBank/DDBJ databases">
        <authorList>
            <person name="Varghese N."/>
            <person name="Submissions S."/>
        </authorList>
    </citation>
    <scope>NUCLEOTIDE SEQUENCE [LARGE SCALE GENOMIC DNA]</scope>
    <source>
        <strain evidence="3">DSM 28881</strain>
    </source>
</reference>
<dbReference type="EMBL" id="FORM01000002">
    <property type="protein sequence ID" value="SFI86342.1"/>
    <property type="molecule type" value="Genomic_DNA"/>
</dbReference>
<sequence>MTLNNSQKALAITLLITGTLVLSVLNIGAYKRSTAVAETLYQIEVIEDVSIPDEPEDIILKNNPKATNKAYNTSENYKHYSQAYKPIAPPEDYTNPKLETYKNSPKNDASSEKSNGNAVISEQTLTSFNSVNEVLNKQSQNKSAKQSNVANTNSSVYFSLKGRTDVSLPIPVYLCNAEGKIVINIIVNKSGNVIDTYVNNASTSSNLCLQEHALQYAKEAKFNTSNKAKQIGSITFEFKGK</sequence>
<dbReference type="AlphaFoldDB" id="A0A1I3LNT5"/>
<organism evidence="2 3">
    <name type="scientific">Olleya namhaensis</name>
    <dbReference type="NCBI Taxonomy" id="1144750"/>
    <lineage>
        <taxon>Bacteria</taxon>
        <taxon>Pseudomonadati</taxon>
        <taxon>Bacteroidota</taxon>
        <taxon>Flavobacteriia</taxon>
        <taxon>Flavobacteriales</taxon>
        <taxon>Flavobacteriaceae</taxon>
    </lineage>
</organism>
<gene>
    <name evidence="2" type="ORF">SAMN05443431_102504</name>
</gene>
<evidence type="ECO:0000313" key="2">
    <source>
        <dbReference type="EMBL" id="SFI86342.1"/>
    </source>
</evidence>